<dbReference type="AlphaFoldDB" id="A0A9N9RSG5"/>
<accession>A0A9N9RSG5</accession>
<gene>
    <name evidence="2" type="ORF">CHIRRI_LOCUS4558</name>
</gene>
<evidence type="ECO:0000256" key="1">
    <source>
        <dbReference type="SAM" id="MobiDB-lite"/>
    </source>
</evidence>
<dbReference type="OrthoDB" id="9973206at2759"/>
<dbReference type="Proteomes" id="UP001153620">
    <property type="component" value="Chromosome 2"/>
</dbReference>
<feature type="region of interest" description="Disordered" evidence="1">
    <location>
        <begin position="329"/>
        <end position="388"/>
    </location>
</feature>
<proteinExistence type="predicted"/>
<reference evidence="2" key="2">
    <citation type="submission" date="2022-10" db="EMBL/GenBank/DDBJ databases">
        <authorList>
            <consortium name="ENA_rothamsted_submissions"/>
            <consortium name="culmorum"/>
            <person name="King R."/>
        </authorList>
    </citation>
    <scope>NUCLEOTIDE SEQUENCE</scope>
</reference>
<protein>
    <submittedName>
        <fullName evidence="2">Uncharacterized protein</fullName>
    </submittedName>
</protein>
<sequence>MTRADPNKDEFFITLLSDSNLNYYPENTTCSFSVILPQTLHLSDDFRVAATSIVYPQTIQNITPYNNSLILEMDKFVPNAVEKIFKLRVIVNLPYDHYSNIFEVIDILNENVREKIVSPKKEDPPILNLFTIDENKRRIIIDKDKRDLLCKYSKKKYDGSVEKCHMTRLYLEGKLGLICGFNPDTHNLLNDNETVANFPYNINLGFPSLFFIYADFIESQNVGDKLCQVLKICPGVENNSNFGDVIQRIGAFLSGIFRNVIPLLKSGGISLGREFLRGANDVLTDVANNKDFKNALKTRGLEVADKLAHKFYGMNGHGYKKDSILCRNRQSSSHIRSNNTKNRKVIKSKSKSKKKKKPVKKTVKRRKLNKKKVTKRRKNINDTQDYYF</sequence>
<feature type="compositionally biased region" description="Polar residues" evidence="1">
    <location>
        <begin position="329"/>
        <end position="340"/>
    </location>
</feature>
<keyword evidence="3" id="KW-1185">Reference proteome</keyword>
<feature type="compositionally biased region" description="Basic residues" evidence="1">
    <location>
        <begin position="341"/>
        <end position="378"/>
    </location>
</feature>
<evidence type="ECO:0000313" key="2">
    <source>
        <dbReference type="EMBL" id="CAG9801636.1"/>
    </source>
</evidence>
<organism evidence="2 3">
    <name type="scientific">Chironomus riparius</name>
    <dbReference type="NCBI Taxonomy" id="315576"/>
    <lineage>
        <taxon>Eukaryota</taxon>
        <taxon>Metazoa</taxon>
        <taxon>Ecdysozoa</taxon>
        <taxon>Arthropoda</taxon>
        <taxon>Hexapoda</taxon>
        <taxon>Insecta</taxon>
        <taxon>Pterygota</taxon>
        <taxon>Neoptera</taxon>
        <taxon>Endopterygota</taxon>
        <taxon>Diptera</taxon>
        <taxon>Nematocera</taxon>
        <taxon>Chironomoidea</taxon>
        <taxon>Chironomidae</taxon>
        <taxon>Chironominae</taxon>
        <taxon>Chironomus</taxon>
    </lineage>
</organism>
<reference evidence="2" key="1">
    <citation type="submission" date="2022-01" db="EMBL/GenBank/DDBJ databases">
        <authorList>
            <person name="King R."/>
        </authorList>
    </citation>
    <scope>NUCLEOTIDE SEQUENCE</scope>
</reference>
<dbReference type="EMBL" id="OU895878">
    <property type="protein sequence ID" value="CAG9801636.1"/>
    <property type="molecule type" value="Genomic_DNA"/>
</dbReference>
<evidence type="ECO:0000313" key="3">
    <source>
        <dbReference type="Proteomes" id="UP001153620"/>
    </source>
</evidence>
<name>A0A9N9RSG5_9DIPT</name>